<gene>
    <name evidence="1" type="ORF">EAE98_005174</name>
</gene>
<dbReference type="RefSeq" id="XP_038810637.1">
    <property type="nucleotide sequence ID" value="XM_038952795.1"/>
</dbReference>
<reference evidence="1 2" key="1">
    <citation type="journal article" date="2020" name="Genome Biol. Evol.">
        <title>Comparative genomics of Sclerotiniaceae.</title>
        <authorList>
            <person name="Valero Jimenez C.A."/>
            <person name="Steentjes M."/>
            <person name="Scholten O.E."/>
            <person name="Van Kan J.A.L."/>
        </authorList>
    </citation>
    <scope>NUCLEOTIDE SEQUENCE [LARGE SCALE GENOMIC DNA]</scope>
    <source>
        <strain evidence="1 2">B1</strain>
    </source>
</reference>
<comment type="caution">
    <text evidence="1">The sequence shown here is derived from an EMBL/GenBank/DDBJ whole genome shotgun (WGS) entry which is preliminary data.</text>
</comment>
<evidence type="ECO:0000313" key="1">
    <source>
        <dbReference type="EMBL" id="KAF7929255.1"/>
    </source>
</evidence>
<accession>A0ABQ7IN51</accession>
<evidence type="ECO:0000313" key="2">
    <source>
        <dbReference type="Proteomes" id="UP000783213"/>
    </source>
</evidence>
<sequence length="93" mass="10127">MMTKTAALYKELTGDSSILAAKHAITHLLSPFTADAISKNSTTTAVSPAKSQKRSWNPIPESILIQATDRNQYMIYGCREFAPAGNWPVEATV</sequence>
<protein>
    <submittedName>
        <fullName evidence="1">Uncharacterized protein</fullName>
    </submittedName>
</protein>
<dbReference type="GeneID" id="62231948"/>
<dbReference type="EMBL" id="RCSX01000010">
    <property type="protein sequence ID" value="KAF7929255.1"/>
    <property type="molecule type" value="Genomic_DNA"/>
</dbReference>
<dbReference type="Proteomes" id="UP000783213">
    <property type="component" value="Unassembled WGS sequence"/>
</dbReference>
<name>A0ABQ7IN51_9HELO</name>
<organism evidence="1 2">
    <name type="scientific">Botrytis deweyae</name>
    <dbReference type="NCBI Taxonomy" id="2478750"/>
    <lineage>
        <taxon>Eukaryota</taxon>
        <taxon>Fungi</taxon>
        <taxon>Dikarya</taxon>
        <taxon>Ascomycota</taxon>
        <taxon>Pezizomycotina</taxon>
        <taxon>Leotiomycetes</taxon>
        <taxon>Helotiales</taxon>
        <taxon>Sclerotiniaceae</taxon>
        <taxon>Botrytis</taxon>
    </lineage>
</organism>
<proteinExistence type="predicted"/>
<keyword evidence="2" id="KW-1185">Reference proteome</keyword>